<sequence>MRLRHMSMEEQRILLVDDEENMRKSLGALLRREGYRVETASTGGEATRLAAKRSFALLVIDLKLGEMDGIETYLRIKKGSPRTLAIIITGHASMESAIEAIRAGAYDYLVKPFRFEEMLLTVKRALDYQQVREENVYLHRELKGKFWLGNVIGKSIQMEKVFQVVKKVADSDVTVLLRGESGTGKELIARAIHYSGPRREKRFIAISCGVISETLLESELFGYEKGAFTGAVTRKKGFFEVADGGTVLLDEIGDLSPATQMKLLRVLQEREFQRVGGTETIAVDVRIISATNKDLEKEVREQRFREDLYYRINVIPITLPPLRERKGDIPLLIENFLAKYRGKEREIKISAEAKELLMNYHWPGNVRELENVIEGAIALSSGSIISAKDIALNMGPATTRETAIAVNERLTLKEAKEKLEEKFIKKALEKARGNVAQIGRELGLSRRHLYERMDHYGINPGAYK</sequence>
<evidence type="ECO:0000256" key="1">
    <source>
        <dbReference type="ARBA" id="ARBA00022741"/>
    </source>
</evidence>
<dbReference type="InterPro" id="IPR001789">
    <property type="entry name" value="Sig_transdc_resp-reg_receiver"/>
</dbReference>
<evidence type="ECO:0000256" key="2">
    <source>
        <dbReference type="ARBA" id="ARBA00022840"/>
    </source>
</evidence>
<dbReference type="Pfam" id="PF25601">
    <property type="entry name" value="AAA_lid_14"/>
    <property type="match status" value="1"/>
</dbReference>
<keyword evidence="2" id="KW-0067">ATP-binding</keyword>
<keyword evidence="3" id="KW-0805">Transcription regulation</keyword>
<dbReference type="PROSITE" id="PS00688">
    <property type="entry name" value="SIGMA54_INTERACT_3"/>
    <property type="match status" value="1"/>
</dbReference>
<dbReference type="Gene3D" id="1.10.8.60">
    <property type="match status" value="1"/>
</dbReference>
<evidence type="ECO:0000259" key="8">
    <source>
        <dbReference type="PROSITE" id="PS50110"/>
    </source>
</evidence>
<dbReference type="InterPro" id="IPR025944">
    <property type="entry name" value="Sigma_54_int_dom_CS"/>
</dbReference>
<dbReference type="SMART" id="SM00448">
    <property type="entry name" value="REC"/>
    <property type="match status" value="1"/>
</dbReference>
<evidence type="ECO:0000313" key="9">
    <source>
        <dbReference type="EMBL" id="RII01090.1"/>
    </source>
</evidence>
<proteinExistence type="predicted"/>
<accession>A0A399G0H0</accession>
<dbReference type="PROSITE" id="PS50045">
    <property type="entry name" value="SIGMA54_INTERACT_4"/>
    <property type="match status" value="1"/>
</dbReference>
<dbReference type="Gene3D" id="3.40.50.300">
    <property type="entry name" value="P-loop containing nucleotide triphosphate hydrolases"/>
    <property type="match status" value="1"/>
</dbReference>
<dbReference type="PROSITE" id="PS00676">
    <property type="entry name" value="SIGMA54_INTERACT_2"/>
    <property type="match status" value="1"/>
</dbReference>
<dbReference type="SUPFAM" id="SSF46689">
    <property type="entry name" value="Homeodomain-like"/>
    <property type="match status" value="1"/>
</dbReference>
<dbReference type="InterPro" id="IPR027417">
    <property type="entry name" value="P-loop_NTPase"/>
</dbReference>
<dbReference type="InterPro" id="IPR025662">
    <property type="entry name" value="Sigma_54_int_dom_ATP-bd_1"/>
</dbReference>
<comment type="caution">
    <text evidence="9">The sequence shown here is derived from an EMBL/GenBank/DDBJ whole genome shotgun (WGS) entry which is preliminary data.</text>
</comment>
<evidence type="ECO:0000256" key="4">
    <source>
        <dbReference type="ARBA" id="ARBA00023125"/>
    </source>
</evidence>
<dbReference type="InterPro" id="IPR002078">
    <property type="entry name" value="Sigma_54_int"/>
</dbReference>
<protein>
    <submittedName>
        <fullName evidence="9">Sigma-54-dependent Fis family transcriptional regulator</fullName>
    </submittedName>
</protein>
<dbReference type="PROSITE" id="PS00675">
    <property type="entry name" value="SIGMA54_INTERACT_1"/>
    <property type="match status" value="1"/>
</dbReference>
<dbReference type="InterPro" id="IPR009057">
    <property type="entry name" value="Homeodomain-like_sf"/>
</dbReference>
<feature type="domain" description="Sigma-54 factor interaction" evidence="7">
    <location>
        <begin position="151"/>
        <end position="378"/>
    </location>
</feature>
<dbReference type="EMBL" id="NDHY01000001">
    <property type="protein sequence ID" value="RII01090.1"/>
    <property type="molecule type" value="Genomic_DNA"/>
</dbReference>
<organism evidence="9 10">
    <name type="scientific">candidate division NPL-UPA2 bacterium Unc8</name>
    <dbReference type="NCBI Taxonomy" id="1980939"/>
    <lineage>
        <taxon>Bacteria</taxon>
    </lineage>
</organism>
<keyword evidence="1" id="KW-0547">Nucleotide-binding</keyword>
<dbReference type="GO" id="GO:0005524">
    <property type="term" value="F:ATP binding"/>
    <property type="evidence" value="ECO:0007669"/>
    <property type="project" value="UniProtKB-KW"/>
</dbReference>
<dbReference type="Proteomes" id="UP000266287">
    <property type="component" value="Unassembled WGS sequence"/>
</dbReference>
<feature type="modified residue" description="4-aspartylphosphate" evidence="6">
    <location>
        <position position="61"/>
    </location>
</feature>
<dbReference type="Pfam" id="PF00158">
    <property type="entry name" value="Sigma54_activat"/>
    <property type="match status" value="1"/>
</dbReference>
<reference evidence="9 10" key="1">
    <citation type="submission" date="2018-08" db="EMBL/GenBank/DDBJ databases">
        <title>Draft genome of candidate division NPL-UPA2 bacterium Unc8 that adapted to ultra-basic serpentinizing groundwater.</title>
        <authorList>
            <person name="Ishii S."/>
            <person name="Suzuki S."/>
            <person name="Nealson K.H."/>
        </authorList>
    </citation>
    <scope>NUCLEOTIDE SEQUENCE [LARGE SCALE GENOMIC DNA]</scope>
    <source>
        <strain evidence="9">Unc8</strain>
    </source>
</reference>
<dbReference type="InterPro" id="IPR002197">
    <property type="entry name" value="HTH_Fis"/>
</dbReference>
<dbReference type="InterPro" id="IPR058031">
    <property type="entry name" value="AAA_lid_NorR"/>
</dbReference>
<evidence type="ECO:0000256" key="6">
    <source>
        <dbReference type="PROSITE-ProRule" id="PRU00169"/>
    </source>
</evidence>
<dbReference type="Pfam" id="PF02954">
    <property type="entry name" value="HTH_8"/>
    <property type="match status" value="1"/>
</dbReference>
<evidence type="ECO:0000256" key="3">
    <source>
        <dbReference type="ARBA" id="ARBA00023015"/>
    </source>
</evidence>
<dbReference type="GO" id="GO:0043565">
    <property type="term" value="F:sequence-specific DNA binding"/>
    <property type="evidence" value="ECO:0007669"/>
    <property type="project" value="InterPro"/>
</dbReference>
<dbReference type="CDD" id="cd00009">
    <property type="entry name" value="AAA"/>
    <property type="match status" value="1"/>
</dbReference>
<dbReference type="PROSITE" id="PS50110">
    <property type="entry name" value="RESPONSE_REGULATORY"/>
    <property type="match status" value="1"/>
</dbReference>
<dbReference type="GO" id="GO:0000160">
    <property type="term" value="P:phosphorelay signal transduction system"/>
    <property type="evidence" value="ECO:0007669"/>
    <property type="project" value="InterPro"/>
</dbReference>
<dbReference type="Pfam" id="PF00072">
    <property type="entry name" value="Response_reg"/>
    <property type="match status" value="1"/>
</dbReference>
<dbReference type="Gene3D" id="3.40.50.2300">
    <property type="match status" value="1"/>
</dbReference>
<keyword evidence="5" id="KW-0804">Transcription</keyword>
<dbReference type="InterPro" id="IPR003593">
    <property type="entry name" value="AAA+_ATPase"/>
</dbReference>
<dbReference type="SUPFAM" id="SSF52172">
    <property type="entry name" value="CheY-like"/>
    <property type="match status" value="1"/>
</dbReference>
<dbReference type="Gene3D" id="1.10.10.60">
    <property type="entry name" value="Homeodomain-like"/>
    <property type="match status" value="1"/>
</dbReference>
<dbReference type="InterPro" id="IPR011006">
    <property type="entry name" value="CheY-like_superfamily"/>
</dbReference>
<feature type="domain" description="Response regulatory" evidence="8">
    <location>
        <begin position="12"/>
        <end position="126"/>
    </location>
</feature>
<dbReference type="InterPro" id="IPR025943">
    <property type="entry name" value="Sigma_54_int_dom_ATP-bd_2"/>
</dbReference>
<dbReference type="SUPFAM" id="SSF52540">
    <property type="entry name" value="P-loop containing nucleoside triphosphate hydrolases"/>
    <property type="match status" value="1"/>
</dbReference>
<evidence type="ECO:0000256" key="5">
    <source>
        <dbReference type="ARBA" id="ARBA00023163"/>
    </source>
</evidence>
<dbReference type="PRINTS" id="PR01590">
    <property type="entry name" value="HTHFIS"/>
</dbReference>
<dbReference type="FunFam" id="3.40.50.300:FF:000006">
    <property type="entry name" value="DNA-binding transcriptional regulator NtrC"/>
    <property type="match status" value="1"/>
</dbReference>
<dbReference type="AlphaFoldDB" id="A0A399G0H0"/>
<dbReference type="SMART" id="SM00382">
    <property type="entry name" value="AAA"/>
    <property type="match status" value="1"/>
</dbReference>
<keyword evidence="6" id="KW-0597">Phosphoprotein</keyword>
<evidence type="ECO:0000313" key="10">
    <source>
        <dbReference type="Proteomes" id="UP000266287"/>
    </source>
</evidence>
<dbReference type="GO" id="GO:0006355">
    <property type="term" value="P:regulation of DNA-templated transcription"/>
    <property type="evidence" value="ECO:0007669"/>
    <property type="project" value="InterPro"/>
</dbReference>
<dbReference type="PANTHER" id="PTHR32071">
    <property type="entry name" value="TRANSCRIPTIONAL REGULATORY PROTEIN"/>
    <property type="match status" value="1"/>
</dbReference>
<name>A0A399G0H0_UNCN2</name>
<keyword evidence="4" id="KW-0238">DNA-binding</keyword>
<evidence type="ECO:0000259" key="7">
    <source>
        <dbReference type="PROSITE" id="PS50045"/>
    </source>
</evidence>
<gene>
    <name evidence="9" type="ORF">B9J77_00710</name>
</gene>